<dbReference type="InterPro" id="IPR025351">
    <property type="entry name" value="Pvc16_N"/>
</dbReference>
<dbReference type="Proteomes" id="UP000501991">
    <property type="component" value="Chromosome"/>
</dbReference>
<reference evidence="2 3" key="1">
    <citation type="submission" date="2020-02" db="EMBL/GenBank/DDBJ databases">
        <title>Nitrogenibacter mangrovi gen. nov., sp. nov. isolated from mangrove sediment, a denitrifying betaproteobacterium.</title>
        <authorList>
            <person name="Liao H."/>
            <person name="Tian Y."/>
        </authorList>
    </citation>
    <scope>NUCLEOTIDE SEQUENCE [LARGE SCALE GENOMIC DNA]</scope>
    <source>
        <strain evidence="2 3">M9-3-2</strain>
    </source>
</reference>
<protein>
    <submittedName>
        <fullName evidence="2">DUF4255 domain-containing protein</fullName>
    </submittedName>
</protein>
<evidence type="ECO:0000259" key="1">
    <source>
        <dbReference type="Pfam" id="PF14065"/>
    </source>
</evidence>
<gene>
    <name evidence="2" type="ORF">G3580_08170</name>
</gene>
<dbReference type="KEGG" id="azq:G3580_08170"/>
<keyword evidence="3" id="KW-1185">Reference proteome</keyword>
<evidence type="ECO:0000313" key="3">
    <source>
        <dbReference type="Proteomes" id="UP000501991"/>
    </source>
</evidence>
<accession>A0A6C1B1W7</accession>
<name>A0A6C1B1W7_9RHOO</name>
<organism evidence="2 3">
    <name type="scientific">Nitrogeniibacter mangrovi</name>
    <dbReference type="NCBI Taxonomy" id="2016596"/>
    <lineage>
        <taxon>Bacteria</taxon>
        <taxon>Pseudomonadati</taxon>
        <taxon>Pseudomonadota</taxon>
        <taxon>Betaproteobacteria</taxon>
        <taxon>Rhodocyclales</taxon>
        <taxon>Zoogloeaceae</taxon>
        <taxon>Nitrogeniibacter</taxon>
    </lineage>
</organism>
<dbReference type="AlphaFoldDB" id="A0A6C1B1W7"/>
<sequence>MSTALAIAGVTAVLRDRLNEGVVNHDVSAVTGSTVTVSTLAPDRVIPAEGTESTQLNIFLYQVSPNTGWRNDALPARDGSGRHRLTNAPLALDLHYLISAYGSEPLHREILLGYAMQLMHEYPVLTREMIRTALNPSPDVGTDLPASLRALADCGLADQVETLKITPQFLGSEELSKLWTATQSHFRPSAAYQVSVVLIEARESTRPSLPVLSRGERNPVTGRERGVVVSPSMVPPLPTLESVEPDGRQPVIRLGGNVRLNGHHLDGTNRSVRLRNDRFDIDETLAATGSSAADHLDFTVPAASAADFPVGVYDIRVRLVMPDELNPRTSNRLAAVIAPDITTLPAAPVPRDGNGDAQFTVQFTPALRPGQTVSLLMGTTELLPEPFVAPTTSLAFIARDVPAGASPVLRLRIDGVDSPIVDRSAEPPVFFDLRVTFS</sequence>
<dbReference type="Pfam" id="PF14065">
    <property type="entry name" value="Pvc16_N"/>
    <property type="match status" value="1"/>
</dbReference>
<proteinExistence type="predicted"/>
<feature type="domain" description="Pvc16 N-terminal" evidence="1">
    <location>
        <begin position="10"/>
        <end position="212"/>
    </location>
</feature>
<dbReference type="RefSeq" id="WP_173764784.1">
    <property type="nucleotide sequence ID" value="NZ_CP048836.1"/>
</dbReference>
<evidence type="ECO:0000313" key="2">
    <source>
        <dbReference type="EMBL" id="QID17621.1"/>
    </source>
</evidence>
<dbReference type="EMBL" id="CP048836">
    <property type="protein sequence ID" value="QID17621.1"/>
    <property type="molecule type" value="Genomic_DNA"/>
</dbReference>